<keyword evidence="1" id="KW-0378">Hydrolase</keyword>
<reference evidence="1" key="1">
    <citation type="submission" date="2020-04" db="EMBL/GenBank/DDBJ databases">
        <authorList>
            <person name="Alioto T."/>
            <person name="Alioto T."/>
            <person name="Gomez Garrido J."/>
        </authorList>
    </citation>
    <scope>NUCLEOTIDE SEQUENCE</scope>
    <source>
        <strain evidence="1">A484AB</strain>
    </source>
</reference>
<dbReference type="InterPro" id="IPR050344">
    <property type="entry name" value="Peptidase_M1_aminopeptidases"/>
</dbReference>
<organism evidence="1 2">
    <name type="scientific">Paramuricea clavata</name>
    <name type="common">Red gorgonian</name>
    <name type="synonym">Violescent sea-whip</name>
    <dbReference type="NCBI Taxonomy" id="317549"/>
    <lineage>
        <taxon>Eukaryota</taxon>
        <taxon>Metazoa</taxon>
        <taxon>Cnidaria</taxon>
        <taxon>Anthozoa</taxon>
        <taxon>Octocorallia</taxon>
        <taxon>Malacalcyonacea</taxon>
        <taxon>Plexauridae</taxon>
        <taxon>Paramuricea</taxon>
    </lineage>
</organism>
<gene>
    <name evidence="1" type="ORF">PACLA_8A020901</name>
</gene>
<name>A0A6S7GCL0_PARCT</name>
<sequence>MSVKKGTFEKIFGRSLAIFCVMGLALASLIILSNQRLPSRAYAFVRSLATGNDRLGADQSESDIDSDLEDDGPRLPTDVLPKAYDLSIAVNLSTMTFSGEVKITVLCKEPTEKVVLHAKDMHIFKTDVTKGKSGKLLKLKNKYKRAKYDYYIIEFEKELKKHRKYTIIMKYVANVSKTLDGFYKSYYTTEVGEKRIHARCFEKALGRE</sequence>
<accession>A0A6S7GCL0</accession>
<dbReference type="Proteomes" id="UP001152795">
    <property type="component" value="Unassembled WGS sequence"/>
</dbReference>
<dbReference type="GO" id="GO:0016020">
    <property type="term" value="C:membrane"/>
    <property type="evidence" value="ECO:0007669"/>
    <property type="project" value="TreeGrafter"/>
</dbReference>
<keyword evidence="1" id="KW-0031">Aminopeptidase</keyword>
<evidence type="ECO:0000313" key="2">
    <source>
        <dbReference type="Proteomes" id="UP001152795"/>
    </source>
</evidence>
<dbReference type="GO" id="GO:0043171">
    <property type="term" value="P:peptide catabolic process"/>
    <property type="evidence" value="ECO:0007669"/>
    <property type="project" value="TreeGrafter"/>
</dbReference>
<dbReference type="GO" id="GO:0006508">
    <property type="term" value="P:proteolysis"/>
    <property type="evidence" value="ECO:0007669"/>
    <property type="project" value="TreeGrafter"/>
</dbReference>
<proteinExistence type="predicted"/>
<dbReference type="PANTHER" id="PTHR11533:SF299">
    <property type="entry name" value="AMINOPEPTIDASE"/>
    <property type="match status" value="1"/>
</dbReference>
<dbReference type="InterPro" id="IPR045357">
    <property type="entry name" value="Aminopeptidase_N-like_N"/>
</dbReference>
<evidence type="ECO:0000313" key="1">
    <source>
        <dbReference type="EMBL" id="CAB3987029.1"/>
    </source>
</evidence>
<protein>
    <submittedName>
        <fullName evidence="1">Endoplasmic reticulum aminopeptidase 1-like</fullName>
    </submittedName>
</protein>
<dbReference type="Gene3D" id="2.60.40.1730">
    <property type="entry name" value="tricorn interacting facor f3 domain"/>
    <property type="match status" value="1"/>
</dbReference>
<dbReference type="GO" id="GO:0008270">
    <property type="term" value="F:zinc ion binding"/>
    <property type="evidence" value="ECO:0007669"/>
    <property type="project" value="TreeGrafter"/>
</dbReference>
<dbReference type="SUPFAM" id="SSF63737">
    <property type="entry name" value="Leukotriene A4 hydrolase N-terminal domain"/>
    <property type="match status" value="1"/>
</dbReference>
<dbReference type="PANTHER" id="PTHR11533">
    <property type="entry name" value="PROTEASE M1 ZINC METALLOPROTEASE"/>
    <property type="match status" value="1"/>
</dbReference>
<dbReference type="GO" id="GO:0005737">
    <property type="term" value="C:cytoplasm"/>
    <property type="evidence" value="ECO:0007669"/>
    <property type="project" value="TreeGrafter"/>
</dbReference>
<comment type="caution">
    <text evidence="1">The sequence shown here is derived from an EMBL/GenBank/DDBJ whole genome shotgun (WGS) entry which is preliminary data.</text>
</comment>
<dbReference type="Pfam" id="PF17900">
    <property type="entry name" value="Peptidase_M1_N"/>
    <property type="match status" value="1"/>
</dbReference>
<dbReference type="GO" id="GO:0070006">
    <property type="term" value="F:metalloaminopeptidase activity"/>
    <property type="evidence" value="ECO:0007669"/>
    <property type="project" value="TreeGrafter"/>
</dbReference>
<dbReference type="OrthoDB" id="6750768at2759"/>
<keyword evidence="1" id="KW-0645">Protease</keyword>
<dbReference type="InterPro" id="IPR042097">
    <property type="entry name" value="Aminopeptidase_N-like_N_sf"/>
</dbReference>
<dbReference type="GO" id="GO:0005615">
    <property type="term" value="C:extracellular space"/>
    <property type="evidence" value="ECO:0007669"/>
    <property type="project" value="TreeGrafter"/>
</dbReference>
<keyword evidence="2" id="KW-1185">Reference proteome</keyword>
<dbReference type="AlphaFoldDB" id="A0A6S7GCL0"/>
<dbReference type="GO" id="GO:0042277">
    <property type="term" value="F:peptide binding"/>
    <property type="evidence" value="ECO:0007669"/>
    <property type="project" value="TreeGrafter"/>
</dbReference>
<dbReference type="EMBL" id="CACRXK020001110">
    <property type="protein sequence ID" value="CAB3987029.1"/>
    <property type="molecule type" value="Genomic_DNA"/>
</dbReference>